<evidence type="ECO:0000259" key="1">
    <source>
        <dbReference type="PROSITE" id="PS50011"/>
    </source>
</evidence>
<dbReference type="InterPro" id="IPR000719">
    <property type="entry name" value="Prot_kinase_dom"/>
</dbReference>
<dbReference type="AlphaFoldDB" id="A0A818CMC4"/>
<gene>
    <name evidence="2" type="ORF">TIS948_LOCUS30619</name>
</gene>
<dbReference type="GO" id="GO:0005524">
    <property type="term" value="F:ATP binding"/>
    <property type="evidence" value="ECO:0007669"/>
    <property type="project" value="InterPro"/>
</dbReference>
<accession>A0A818CMC4</accession>
<dbReference type="PROSITE" id="PS00109">
    <property type="entry name" value="PROTEIN_KINASE_TYR"/>
    <property type="match status" value="1"/>
</dbReference>
<dbReference type="InterPro" id="IPR020635">
    <property type="entry name" value="Tyr_kinase_cat_dom"/>
</dbReference>
<dbReference type="SUPFAM" id="SSF56112">
    <property type="entry name" value="Protein kinase-like (PK-like)"/>
    <property type="match status" value="1"/>
</dbReference>
<dbReference type="Pfam" id="PF07714">
    <property type="entry name" value="PK_Tyr_Ser-Thr"/>
    <property type="match status" value="1"/>
</dbReference>
<dbReference type="GO" id="GO:0004714">
    <property type="term" value="F:transmembrane receptor protein tyrosine kinase activity"/>
    <property type="evidence" value="ECO:0007669"/>
    <property type="project" value="TreeGrafter"/>
</dbReference>
<dbReference type="Proteomes" id="UP000663825">
    <property type="component" value="Unassembled WGS sequence"/>
</dbReference>
<dbReference type="PANTHER" id="PTHR24416:SF631">
    <property type="entry name" value="SERINE_THREONINE_TYROSINE KINASE 1"/>
    <property type="match status" value="1"/>
</dbReference>
<feature type="domain" description="Protein kinase" evidence="1">
    <location>
        <begin position="1"/>
        <end position="164"/>
    </location>
</feature>
<dbReference type="Gene3D" id="1.10.510.10">
    <property type="entry name" value="Transferase(Phosphotransferase) domain 1"/>
    <property type="match status" value="1"/>
</dbReference>
<name>A0A818CMC4_9BILA</name>
<dbReference type="PROSITE" id="PS50011">
    <property type="entry name" value="PROTEIN_KINASE_DOM"/>
    <property type="match status" value="1"/>
</dbReference>
<dbReference type="EMBL" id="CAJNXB010005653">
    <property type="protein sequence ID" value="CAF3434367.1"/>
    <property type="molecule type" value="Genomic_DNA"/>
</dbReference>
<dbReference type="SMART" id="SM00219">
    <property type="entry name" value="TyrKc"/>
    <property type="match status" value="1"/>
</dbReference>
<evidence type="ECO:0000313" key="2">
    <source>
        <dbReference type="EMBL" id="CAF3434367.1"/>
    </source>
</evidence>
<sequence length="164" mass="19665">MDLFFFWLQQDNISEQNCFSRRLDFFSFQICNAMHYFEKKFIIHRDLATRNCLIDDYANRVKMSDFGMARIISSSSSMIYEEKYDKPFPLRWSSPEVLIYRKYSSKYDVWSYGIVLWEIHSLDKIPYKQSISNDIIIQLIKSGHMLNKPELANHFICKLLMLPC</sequence>
<organism evidence="2 3">
    <name type="scientific">Rotaria socialis</name>
    <dbReference type="NCBI Taxonomy" id="392032"/>
    <lineage>
        <taxon>Eukaryota</taxon>
        <taxon>Metazoa</taxon>
        <taxon>Spiralia</taxon>
        <taxon>Gnathifera</taxon>
        <taxon>Rotifera</taxon>
        <taxon>Eurotatoria</taxon>
        <taxon>Bdelloidea</taxon>
        <taxon>Philodinida</taxon>
        <taxon>Philodinidae</taxon>
        <taxon>Rotaria</taxon>
    </lineage>
</organism>
<dbReference type="InterPro" id="IPR001245">
    <property type="entry name" value="Ser-Thr/Tyr_kinase_cat_dom"/>
</dbReference>
<protein>
    <recommendedName>
        <fullName evidence="1">Protein kinase domain-containing protein</fullName>
    </recommendedName>
</protein>
<dbReference type="InterPro" id="IPR050122">
    <property type="entry name" value="RTK"/>
</dbReference>
<comment type="caution">
    <text evidence="2">The sequence shown here is derived from an EMBL/GenBank/DDBJ whole genome shotgun (WGS) entry which is preliminary data.</text>
</comment>
<proteinExistence type="predicted"/>
<dbReference type="GO" id="GO:0007169">
    <property type="term" value="P:cell surface receptor protein tyrosine kinase signaling pathway"/>
    <property type="evidence" value="ECO:0007669"/>
    <property type="project" value="TreeGrafter"/>
</dbReference>
<dbReference type="PRINTS" id="PR00109">
    <property type="entry name" value="TYRKINASE"/>
</dbReference>
<dbReference type="GO" id="GO:0043235">
    <property type="term" value="C:receptor complex"/>
    <property type="evidence" value="ECO:0007669"/>
    <property type="project" value="TreeGrafter"/>
</dbReference>
<dbReference type="GO" id="GO:0005886">
    <property type="term" value="C:plasma membrane"/>
    <property type="evidence" value="ECO:0007669"/>
    <property type="project" value="TreeGrafter"/>
</dbReference>
<reference evidence="2" key="1">
    <citation type="submission" date="2021-02" db="EMBL/GenBank/DDBJ databases">
        <authorList>
            <person name="Nowell W R."/>
        </authorList>
    </citation>
    <scope>NUCLEOTIDE SEQUENCE</scope>
</reference>
<dbReference type="PANTHER" id="PTHR24416">
    <property type="entry name" value="TYROSINE-PROTEIN KINASE RECEPTOR"/>
    <property type="match status" value="1"/>
</dbReference>
<evidence type="ECO:0000313" key="3">
    <source>
        <dbReference type="Proteomes" id="UP000663825"/>
    </source>
</evidence>
<dbReference type="InterPro" id="IPR011009">
    <property type="entry name" value="Kinase-like_dom_sf"/>
</dbReference>
<dbReference type="OrthoDB" id="4062651at2759"/>
<dbReference type="InterPro" id="IPR008266">
    <property type="entry name" value="Tyr_kinase_AS"/>
</dbReference>